<name>A0ABP7SSC0_9BURK</name>
<dbReference type="EMBL" id="BAAAZE010000005">
    <property type="protein sequence ID" value="GAA4015734.1"/>
    <property type="molecule type" value="Genomic_DNA"/>
</dbReference>
<dbReference type="PANTHER" id="PTHR44520">
    <property type="entry name" value="RESPONSE REGULATOR RCP1-RELATED"/>
    <property type="match status" value="1"/>
</dbReference>
<proteinExistence type="predicted"/>
<dbReference type="InterPro" id="IPR011006">
    <property type="entry name" value="CheY-like_superfamily"/>
</dbReference>
<accession>A0ABP7SSC0</accession>
<dbReference type="Gene3D" id="3.40.50.2300">
    <property type="match status" value="1"/>
</dbReference>
<organism evidence="3 4">
    <name type="scientific">Actimicrobium antarcticum</name>
    <dbReference type="NCBI Taxonomy" id="1051899"/>
    <lineage>
        <taxon>Bacteria</taxon>
        <taxon>Pseudomonadati</taxon>
        <taxon>Pseudomonadota</taxon>
        <taxon>Betaproteobacteria</taxon>
        <taxon>Burkholderiales</taxon>
        <taxon>Oxalobacteraceae</taxon>
        <taxon>Actimicrobium</taxon>
    </lineage>
</organism>
<dbReference type="RefSeq" id="WP_344761975.1">
    <property type="nucleotide sequence ID" value="NZ_BAAAZE010000005.1"/>
</dbReference>
<sequence>MKPRHPSSSIASIVVVEDSDEDFDTLREVAAKAGIARVIHRVASGGDCLALLRGEGKVNLSLLPALIVMDLNSHGVDGREALMTIKNDVLLKAIPVVVLTTSANPKDMAFCYHAGANAYHVKPVHYNQYLLLLRSLMHYWLDSVTLHAESVKVS</sequence>
<protein>
    <submittedName>
        <fullName evidence="3">Response regulator</fullName>
    </submittedName>
</protein>
<dbReference type="InterPro" id="IPR052893">
    <property type="entry name" value="TCS_response_regulator"/>
</dbReference>
<dbReference type="Proteomes" id="UP001501353">
    <property type="component" value="Unassembled WGS sequence"/>
</dbReference>
<dbReference type="InterPro" id="IPR001789">
    <property type="entry name" value="Sig_transdc_resp-reg_receiver"/>
</dbReference>
<keyword evidence="1" id="KW-0597">Phosphoprotein</keyword>
<feature type="modified residue" description="4-aspartylphosphate" evidence="1">
    <location>
        <position position="70"/>
    </location>
</feature>
<evidence type="ECO:0000256" key="1">
    <source>
        <dbReference type="PROSITE-ProRule" id="PRU00169"/>
    </source>
</evidence>
<keyword evidence="4" id="KW-1185">Reference proteome</keyword>
<feature type="domain" description="Response regulatory" evidence="2">
    <location>
        <begin position="12"/>
        <end position="137"/>
    </location>
</feature>
<dbReference type="SUPFAM" id="SSF52172">
    <property type="entry name" value="CheY-like"/>
    <property type="match status" value="1"/>
</dbReference>
<evidence type="ECO:0000313" key="3">
    <source>
        <dbReference type="EMBL" id="GAA4015734.1"/>
    </source>
</evidence>
<reference evidence="4" key="1">
    <citation type="journal article" date="2019" name="Int. J. Syst. Evol. Microbiol.">
        <title>The Global Catalogue of Microorganisms (GCM) 10K type strain sequencing project: providing services to taxonomists for standard genome sequencing and annotation.</title>
        <authorList>
            <consortium name="The Broad Institute Genomics Platform"/>
            <consortium name="The Broad Institute Genome Sequencing Center for Infectious Disease"/>
            <person name="Wu L."/>
            <person name="Ma J."/>
        </authorList>
    </citation>
    <scope>NUCLEOTIDE SEQUENCE [LARGE SCALE GENOMIC DNA]</scope>
    <source>
        <strain evidence="4">JCM 16673</strain>
    </source>
</reference>
<comment type="caution">
    <text evidence="3">The sequence shown here is derived from an EMBL/GenBank/DDBJ whole genome shotgun (WGS) entry which is preliminary data.</text>
</comment>
<dbReference type="CDD" id="cd17557">
    <property type="entry name" value="REC_Rcp-like"/>
    <property type="match status" value="1"/>
</dbReference>
<gene>
    <name evidence="3" type="ORF">GCM10022212_08290</name>
</gene>
<dbReference type="SMART" id="SM00448">
    <property type="entry name" value="REC"/>
    <property type="match status" value="1"/>
</dbReference>
<evidence type="ECO:0000313" key="4">
    <source>
        <dbReference type="Proteomes" id="UP001501353"/>
    </source>
</evidence>
<dbReference type="PROSITE" id="PS50110">
    <property type="entry name" value="RESPONSE_REGULATORY"/>
    <property type="match status" value="1"/>
</dbReference>
<evidence type="ECO:0000259" key="2">
    <source>
        <dbReference type="PROSITE" id="PS50110"/>
    </source>
</evidence>
<dbReference type="Pfam" id="PF00072">
    <property type="entry name" value="Response_reg"/>
    <property type="match status" value="1"/>
</dbReference>